<evidence type="ECO:0000313" key="2">
    <source>
        <dbReference type="Proteomes" id="UP000634136"/>
    </source>
</evidence>
<organism evidence="1 2">
    <name type="scientific">Senna tora</name>
    <dbReference type="NCBI Taxonomy" id="362788"/>
    <lineage>
        <taxon>Eukaryota</taxon>
        <taxon>Viridiplantae</taxon>
        <taxon>Streptophyta</taxon>
        <taxon>Embryophyta</taxon>
        <taxon>Tracheophyta</taxon>
        <taxon>Spermatophyta</taxon>
        <taxon>Magnoliopsida</taxon>
        <taxon>eudicotyledons</taxon>
        <taxon>Gunneridae</taxon>
        <taxon>Pentapetalae</taxon>
        <taxon>rosids</taxon>
        <taxon>fabids</taxon>
        <taxon>Fabales</taxon>
        <taxon>Fabaceae</taxon>
        <taxon>Caesalpinioideae</taxon>
        <taxon>Cassia clade</taxon>
        <taxon>Senna</taxon>
    </lineage>
</organism>
<dbReference type="AlphaFoldDB" id="A0A834TCD1"/>
<dbReference type="EMBL" id="JAAIUW010000009">
    <property type="protein sequence ID" value="KAF7814469.1"/>
    <property type="molecule type" value="Genomic_DNA"/>
</dbReference>
<name>A0A834TCD1_9FABA</name>
<accession>A0A834TCD1</accession>
<evidence type="ECO:0000313" key="1">
    <source>
        <dbReference type="EMBL" id="KAF7814469.1"/>
    </source>
</evidence>
<dbReference type="OrthoDB" id="1936119at2759"/>
<comment type="caution">
    <text evidence="1">The sequence shown here is derived from an EMBL/GenBank/DDBJ whole genome shotgun (WGS) entry which is preliminary data.</text>
</comment>
<proteinExistence type="predicted"/>
<keyword evidence="2" id="KW-1185">Reference proteome</keyword>
<protein>
    <submittedName>
        <fullName evidence="1">Uncharacterized protein</fullName>
    </submittedName>
</protein>
<reference evidence="1" key="1">
    <citation type="submission" date="2020-09" db="EMBL/GenBank/DDBJ databases">
        <title>Genome-Enabled Discovery of Anthraquinone Biosynthesis in Senna tora.</title>
        <authorList>
            <person name="Kang S.-H."/>
            <person name="Pandey R.P."/>
            <person name="Lee C.-M."/>
            <person name="Sim J.-S."/>
            <person name="Jeong J.-T."/>
            <person name="Choi B.-S."/>
            <person name="Jung M."/>
            <person name="Ginzburg D."/>
            <person name="Zhao K."/>
            <person name="Won S.Y."/>
            <person name="Oh T.-J."/>
            <person name="Yu Y."/>
            <person name="Kim N.-H."/>
            <person name="Lee O.R."/>
            <person name="Lee T.-H."/>
            <person name="Bashyal P."/>
            <person name="Kim T.-S."/>
            <person name="Lee W.-H."/>
            <person name="Kawkins C."/>
            <person name="Kim C.-K."/>
            <person name="Kim J.S."/>
            <person name="Ahn B.O."/>
            <person name="Rhee S.Y."/>
            <person name="Sohng J.K."/>
        </authorList>
    </citation>
    <scope>NUCLEOTIDE SEQUENCE</scope>
    <source>
        <tissue evidence="1">Leaf</tissue>
    </source>
</reference>
<gene>
    <name evidence="1" type="ORF">G2W53_028438</name>
</gene>
<sequence length="329" mass="35846">MSDALRAASVASATAIPMSAFFKAGASFTPSPVMPQMCFLSCNLFTISYLCSAYISGSPIRNRHVYSLYIIYKERSVYFTGEDAGEAVGLLDEFVDGKRGDGGVFVLAEEGGRRVHVASHAEPSTGLFTNGKLVAGDHLNVDSQLESLLDGVCAVVSWRIEERQESHKLPWSSSTLLYLLWHFLQFKCTINFFASINFNVSLLSVRVPVLSLHRTSIPAISSMAVILLVMAPCSERRCEPIAIVTDKTVGMAMGIPPMRSTKRLSIPSLTVHQVSSLTEERVDSGGNHHSLNLSLLNSGAGENFVARILCYRQGLAGERGLIDLEWIAL</sequence>
<dbReference type="Proteomes" id="UP000634136">
    <property type="component" value="Unassembled WGS sequence"/>
</dbReference>